<dbReference type="RefSeq" id="WP_354694679.1">
    <property type="nucleotide sequence ID" value="NZ_JAZHOG010000004.1"/>
</dbReference>
<dbReference type="AlphaFoldDB" id="A0AAW9RD77"/>
<dbReference type="InterPro" id="IPR016039">
    <property type="entry name" value="Thiolase-like"/>
</dbReference>
<dbReference type="CDD" id="cd00827">
    <property type="entry name" value="init_cond_enzymes"/>
    <property type="match status" value="1"/>
</dbReference>
<protein>
    <submittedName>
        <fullName evidence="2">Zinc ribbon domain-containing protein</fullName>
    </submittedName>
</protein>
<evidence type="ECO:0000313" key="2">
    <source>
        <dbReference type="EMBL" id="MEJ8567354.1"/>
    </source>
</evidence>
<keyword evidence="3" id="KW-1185">Reference proteome</keyword>
<dbReference type="GO" id="GO:0016746">
    <property type="term" value="F:acyltransferase activity"/>
    <property type="evidence" value="ECO:0007669"/>
    <property type="project" value="InterPro"/>
</dbReference>
<dbReference type="EMBL" id="JAZHOG010000004">
    <property type="protein sequence ID" value="MEJ8567354.1"/>
    <property type="molecule type" value="Genomic_DNA"/>
</dbReference>
<accession>A0AAW9RD77</accession>
<dbReference type="Proteomes" id="UP001359886">
    <property type="component" value="Unassembled WGS sequence"/>
</dbReference>
<evidence type="ECO:0000259" key="1">
    <source>
        <dbReference type="Pfam" id="PF12172"/>
    </source>
</evidence>
<name>A0AAW9RD77_9GAMM</name>
<dbReference type="InterPro" id="IPR012340">
    <property type="entry name" value="NA-bd_OB-fold"/>
</dbReference>
<comment type="caution">
    <text evidence="2">The sequence shown here is derived from an EMBL/GenBank/DDBJ whole genome shotgun (WGS) entry which is preliminary data.</text>
</comment>
<dbReference type="InterPro" id="IPR022002">
    <property type="entry name" value="ChsH2_Znr"/>
</dbReference>
<organism evidence="2 3">
    <name type="scientific">Elongatibacter sediminis</name>
    <dbReference type="NCBI Taxonomy" id="3119006"/>
    <lineage>
        <taxon>Bacteria</taxon>
        <taxon>Pseudomonadati</taxon>
        <taxon>Pseudomonadota</taxon>
        <taxon>Gammaproteobacteria</taxon>
        <taxon>Chromatiales</taxon>
        <taxon>Wenzhouxiangellaceae</taxon>
        <taxon>Elongatibacter</taxon>
    </lineage>
</organism>
<reference evidence="2 3" key="1">
    <citation type="submission" date="2024-02" db="EMBL/GenBank/DDBJ databases">
        <title>A novel Wenzhouxiangellaceae bacterium, isolated from coastal sediments.</title>
        <authorList>
            <person name="Du Z.-J."/>
            <person name="Ye Y.-Q."/>
            <person name="Zhang X.-Y."/>
        </authorList>
    </citation>
    <scope>NUCLEOTIDE SEQUENCE [LARGE SCALE GENOMIC DNA]</scope>
    <source>
        <strain evidence="2 3">CH-27</strain>
    </source>
</reference>
<dbReference type="Gene3D" id="3.40.47.10">
    <property type="match status" value="2"/>
</dbReference>
<dbReference type="SUPFAM" id="SSF53901">
    <property type="entry name" value="Thiolase-like"/>
    <property type="match status" value="2"/>
</dbReference>
<proteinExistence type="predicted"/>
<feature type="domain" description="ChsH2 rubredoxin-like zinc ribbon" evidence="1">
    <location>
        <begin position="373"/>
        <end position="398"/>
    </location>
</feature>
<dbReference type="Pfam" id="PF12172">
    <property type="entry name" value="zf-ChsH2"/>
    <property type="match status" value="1"/>
</dbReference>
<sequence>MSASGKDGECGILACAAYLPRGRIARETLEEATGWVTGMGRRSSGTRHFANWDEDSITMAVEAARHALQRMSDEPTSEVASLNLATTTAPFADRSNAGIVREALNLNADLSPADRGGSRRAATSALIDLWARRQSGPHLLCAADCIDALPASDGERDLGHGAAAVVIGAGNPVARIRAAAARHEDFVDRYRESGTRFEYRLEPRWTRDAGTVSQLHDLIGQVLAEADTAATDIKAFLSPLPPDAERAVLRAAGLTQCVTAAPLRDSVGTCGSAHPLVMLSWALESAEPGDQLLLIGAGQGFDVLLIEASGGASDDPMSVGRQLAAGRTESNYVRYAALRGLLPVETGLRGERDTRTAHSAHYRRHSDLTGFNGGRCVACGKLQFPRSRICVHCHADGMQTPESLAGLTGTVNSFTEDWLAYSPRPPLMFGNIHFPDGANVMMEFSDFLPGEIETGQSVRMAFRIKDIDTRRHFRRYFWKPVPLAGEQSGG</sequence>
<gene>
    <name evidence="2" type="ORF">V3330_06915</name>
</gene>
<evidence type="ECO:0000313" key="3">
    <source>
        <dbReference type="Proteomes" id="UP001359886"/>
    </source>
</evidence>
<dbReference type="SUPFAM" id="SSF50249">
    <property type="entry name" value="Nucleic acid-binding proteins"/>
    <property type="match status" value="1"/>
</dbReference>